<organism evidence="8 9">
    <name type="scientific">Actinomycetospora atypica</name>
    <dbReference type="NCBI Taxonomy" id="1290095"/>
    <lineage>
        <taxon>Bacteria</taxon>
        <taxon>Bacillati</taxon>
        <taxon>Actinomycetota</taxon>
        <taxon>Actinomycetes</taxon>
        <taxon>Pseudonocardiales</taxon>
        <taxon>Pseudonocardiaceae</taxon>
        <taxon>Actinomycetospora</taxon>
    </lineage>
</organism>
<feature type="domain" description="Acyl-CoA dehydrogenase/oxidase N-terminal" evidence="7">
    <location>
        <begin position="5"/>
        <end position="88"/>
    </location>
</feature>
<dbReference type="Pfam" id="PF02771">
    <property type="entry name" value="Acyl-CoA_dh_N"/>
    <property type="match status" value="1"/>
</dbReference>
<dbReference type="PANTHER" id="PTHR43884:SF20">
    <property type="entry name" value="ACYL-COA DEHYDROGENASE FADE28"/>
    <property type="match status" value="1"/>
</dbReference>
<dbReference type="InterPro" id="IPR009100">
    <property type="entry name" value="AcylCoA_DH/oxidase_NM_dom_sf"/>
</dbReference>
<dbReference type="InterPro" id="IPR009075">
    <property type="entry name" value="AcylCo_DH/oxidase_C"/>
</dbReference>
<sequence>MVYAQEHDELRASVRALVEKAGVRATIEAGGYDEALWRRMVDLDLPALAIAEEDGGVGYGIVELAVVLEEIGRANLPSPFLTTVVAGLALEAGRDGALPALARGDRRATVHLGCLVDGAARHVPDGDSADLLVLVGDGLVVDLTDDRVRRTPLTTMDLTRGQAHLDLHDVPARRLDLSTGAADRIASLAAVLVACEQIGGAERVLELSTGYARERVQFGRPIGSFQAVKHLLADMLIELELARSAQQHAVALAADPATPPSVLDAVARTARVACSRAFTQLTGDAIRVHGGIGYTWEHDLHLYFRRARASAVLFGGSADADALATHAGLVPTTAGERS</sequence>
<keyword evidence="5 8" id="KW-0560">Oxidoreductase</keyword>
<accession>A0ABV9YJY4</accession>
<dbReference type="GO" id="GO:0016491">
    <property type="term" value="F:oxidoreductase activity"/>
    <property type="evidence" value="ECO:0007669"/>
    <property type="project" value="UniProtKB-KW"/>
</dbReference>
<keyword evidence="9" id="KW-1185">Reference proteome</keyword>
<reference evidence="9" key="1">
    <citation type="journal article" date="2019" name="Int. J. Syst. Evol. Microbiol.">
        <title>The Global Catalogue of Microorganisms (GCM) 10K type strain sequencing project: providing services to taxonomists for standard genome sequencing and annotation.</title>
        <authorList>
            <consortium name="The Broad Institute Genomics Platform"/>
            <consortium name="The Broad Institute Genome Sequencing Center for Infectious Disease"/>
            <person name="Wu L."/>
            <person name="Ma J."/>
        </authorList>
    </citation>
    <scope>NUCLEOTIDE SEQUENCE [LARGE SCALE GENOMIC DNA]</scope>
    <source>
        <strain evidence="9">CGMCC 4.7093</strain>
    </source>
</reference>
<dbReference type="Gene3D" id="1.10.540.10">
    <property type="entry name" value="Acyl-CoA dehydrogenase/oxidase, N-terminal domain"/>
    <property type="match status" value="1"/>
</dbReference>
<evidence type="ECO:0000256" key="1">
    <source>
        <dbReference type="ARBA" id="ARBA00001974"/>
    </source>
</evidence>
<dbReference type="Gene3D" id="1.20.140.10">
    <property type="entry name" value="Butyryl-CoA Dehydrogenase, subunit A, domain 3"/>
    <property type="match status" value="1"/>
</dbReference>
<evidence type="ECO:0000256" key="5">
    <source>
        <dbReference type="ARBA" id="ARBA00023002"/>
    </source>
</evidence>
<name>A0ABV9YJY4_9PSEU</name>
<evidence type="ECO:0000313" key="9">
    <source>
        <dbReference type="Proteomes" id="UP001595947"/>
    </source>
</evidence>
<evidence type="ECO:0000259" key="6">
    <source>
        <dbReference type="Pfam" id="PF00441"/>
    </source>
</evidence>
<comment type="cofactor">
    <cofactor evidence="1">
        <name>FAD</name>
        <dbReference type="ChEBI" id="CHEBI:57692"/>
    </cofactor>
</comment>
<protein>
    <submittedName>
        <fullName evidence="8">Acyl-CoA dehydrogenase family protein</fullName>
        <ecNumber evidence="8">1.-.-.-</ecNumber>
    </submittedName>
</protein>
<comment type="similarity">
    <text evidence="2">Belongs to the acyl-CoA dehydrogenase family.</text>
</comment>
<dbReference type="InterPro" id="IPR013786">
    <property type="entry name" value="AcylCoA_DH/ox_N"/>
</dbReference>
<dbReference type="RefSeq" id="WP_378035164.1">
    <property type="nucleotide sequence ID" value="NZ_JBHSIV010000005.1"/>
</dbReference>
<evidence type="ECO:0000256" key="2">
    <source>
        <dbReference type="ARBA" id="ARBA00009347"/>
    </source>
</evidence>
<gene>
    <name evidence="8" type="ORF">ACFPBZ_06310</name>
</gene>
<dbReference type="EMBL" id="JBHSIV010000005">
    <property type="protein sequence ID" value="MFC5061810.1"/>
    <property type="molecule type" value="Genomic_DNA"/>
</dbReference>
<dbReference type="SUPFAM" id="SSF56645">
    <property type="entry name" value="Acyl-CoA dehydrogenase NM domain-like"/>
    <property type="match status" value="1"/>
</dbReference>
<dbReference type="PANTHER" id="PTHR43884">
    <property type="entry name" value="ACYL-COA DEHYDROGENASE"/>
    <property type="match status" value="1"/>
</dbReference>
<keyword evidence="3" id="KW-0285">Flavoprotein</keyword>
<dbReference type="EC" id="1.-.-.-" evidence="8"/>
<evidence type="ECO:0000256" key="4">
    <source>
        <dbReference type="ARBA" id="ARBA00022827"/>
    </source>
</evidence>
<comment type="caution">
    <text evidence="8">The sequence shown here is derived from an EMBL/GenBank/DDBJ whole genome shotgun (WGS) entry which is preliminary data.</text>
</comment>
<proteinExistence type="inferred from homology"/>
<feature type="domain" description="Acyl-CoA dehydrogenase/oxidase C-terminal" evidence="6">
    <location>
        <begin position="191"/>
        <end position="316"/>
    </location>
</feature>
<dbReference type="Pfam" id="PF00441">
    <property type="entry name" value="Acyl-CoA_dh_1"/>
    <property type="match status" value="1"/>
</dbReference>
<evidence type="ECO:0000256" key="3">
    <source>
        <dbReference type="ARBA" id="ARBA00022630"/>
    </source>
</evidence>
<dbReference type="SUPFAM" id="SSF47203">
    <property type="entry name" value="Acyl-CoA dehydrogenase C-terminal domain-like"/>
    <property type="match status" value="1"/>
</dbReference>
<evidence type="ECO:0000313" key="8">
    <source>
        <dbReference type="EMBL" id="MFC5061810.1"/>
    </source>
</evidence>
<dbReference type="InterPro" id="IPR036250">
    <property type="entry name" value="AcylCo_DH-like_C"/>
</dbReference>
<dbReference type="InterPro" id="IPR037069">
    <property type="entry name" value="AcylCoA_DH/ox_N_sf"/>
</dbReference>
<keyword evidence="4" id="KW-0274">FAD</keyword>
<dbReference type="Proteomes" id="UP001595947">
    <property type="component" value="Unassembled WGS sequence"/>
</dbReference>
<evidence type="ECO:0000259" key="7">
    <source>
        <dbReference type="Pfam" id="PF02771"/>
    </source>
</evidence>